<dbReference type="Pfam" id="PF03448">
    <property type="entry name" value="MgtE_N"/>
    <property type="match status" value="1"/>
</dbReference>
<dbReference type="AlphaFoldDB" id="A0AA96RFS4"/>
<dbReference type="EMBL" id="CP130318">
    <property type="protein sequence ID" value="WNQ13735.1"/>
    <property type="molecule type" value="Genomic_DNA"/>
</dbReference>
<sequence>METEMDKPELSAFERFLYWFLVPIVFVLVLIVVLLTLFDYDVKDSLLKAANRVPVVSKLVPDPAAGALSGSGEKPAEQAKAQDKTVADLTAKLGEKDNELKKSDELFLQKDQTIKDLQAKVAQLEEQLKSKAKTDEEYHAQIQQTASMYTKMNPSKAAPIMENLTLKEQVLLFSEMKPDDRVKILEKMDPKKAAEASIYLKDLTPVKDREIAALQERIQLNDNSAKAGQKLTTTDLGQTFSNMTPKSAAAVLVEMYAVNPTKVLDILTATDTQARSKIMSALADANKDTAAKITSKLGS</sequence>
<protein>
    <recommendedName>
        <fullName evidence="3">Magnesium transporter MgtE intracellular domain-containing protein</fullName>
    </recommendedName>
</protein>
<feature type="domain" description="Magnesium transporter MgtE intracellular" evidence="3">
    <location>
        <begin position="139"/>
        <end position="212"/>
    </location>
</feature>
<name>A0AA96RFS4_9BACL</name>
<dbReference type="InterPro" id="IPR006668">
    <property type="entry name" value="Mg_transptr_MgtE_intracell_dom"/>
</dbReference>
<organism evidence="4 5">
    <name type="scientific">Paenibacillus aurantius</name>
    <dbReference type="NCBI Taxonomy" id="2918900"/>
    <lineage>
        <taxon>Bacteria</taxon>
        <taxon>Bacillati</taxon>
        <taxon>Bacillota</taxon>
        <taxon>Bacilli</taxon>
        <taxon>Bacillales</taxon>
        <taxon>Paenibacillaceae</taxon>
        <taxon>Paenibacillus</taxon>
    </lineage>
</organism>
<dbReference type="SUPFAM" id="SSF158791">
    <property type="entry name" value="MgtE N-terminal domain-like"/>
    <property type="match status" value="1"/>
</dbReference>
<gene>
    <name evidence="4" type="ORF">MJA45_12170</name>
</gene>
<dbReference type="Proteomes" id="UP001305702">
    <property type="component" value="Chromosome"/>
</dbReference>
<keyword evidence="5" id="KW-1185">Reference proteome</keyword>
<keyword evidence="2" id="KW-0472">Membrane</keyword>
<dbReference type="RefSeq" id="WP_315607517.1">
    <property type="nucleotide sequence ID" value="NZ_CP130318.1"/>
</dbReference>
<keyword evidence="2" id="KW-0812">Transmembrane</keyword>
<evidence type="ECO:0000313" key="5">
    <source>
        <dbReference type="Proteomes" id="UP001305702"/>
    </source>
</evidence>
<keyword evidence="1" id="KW-0175">Coiled coil</keyword>
<feature type="transmembrane region" description="Helical" evidence="2">
    <location>
        <begin position="16"/>
        <end position="38"/>
    </location>
</feature>
<evidence type="ECO:0000256" key="1">
    <source>
        <dbReference type="SAM" id="Coils"/>
    </source>
</evidence>
<evidence type="ECO:0000259" key="3">
    <source>
        <dbReference type="Pfam" id="PF03448"/>
    </source>
</evidence>
<proteinExistence type="predicted"/>
<reference evidence="4 5" key="1">
    <citation type="submission" date="2022-02" db="EMBL/GenBank/DDBJ databases">
        <title>Paenibacillus sp. MBLB1776 Whole Genome Shotgun Sequencing.</title>
        <authorList>
            <person name="Hwang C.Y."/>
            <person name="Cho E.-S."/>
            <person name="Seo M.-J."/>
        </authorList>
    </citation>
    <scope>NUCLEOTIDE SEQUENCE [LARGE SCALE GENOMIC DNA]</scope>
    <source>
        <strain evidence="4 5">MBLB1776</strain>
    </source>
</reference>
<dbReference type="KEGG" id="paun:MJA45_12170"/>
<keyword evidence="2" id="KW-1133">Transmembrane helix</keyword>
<feature type="coiled-coil region" evidence="1">
    <location>
        <begin position="107"/>
        <end position="134"/>
    </location>
</feature>
<dbReference type="Gene3D" id="1.10.220.30">
    <property type="match status" value="1"/>
</dbReference>
<evidence type="ECO:0000313" key="4">
    <source>
        <dbReference type="EMBL" id="WNQ13735.1"/>
    </source>
</evidence>
<accession>A0AA96RFS4</accession>
<evidence type="ECO:0000256" key="2">
    <source>
        <dbReference type="SAM" id="Phobius"/>
    </source>
</evidence>